<dbReference type="Proteomes" id="UP000185093">
    <property type="component" value="Unassembled WGS sequence"/>
</dbReference>
<dbReference type="CDD" id="cd10148">
    <property type="entry name" value="CsoR-like_DUF156"/>
    <property type="match status" value="1"/>
</dbReference>
<comment type="caution">
    <text evidence="1">The sequence shown here is derived from an EMBL/GenBank/DDBJ whole genome shotgun (WGS) entry which is preliminary data.</text>
</comment>
<dbReference type="PANTHER" id="PTHR33677">
    <property type="entry name" value="TRANSCRIPTIONAL REPRESSOR FRMR-RELATED"/>
    <property type="match status" value="1"/>
</dbReference>
<gene>
    <name evidence="1" type="ORF">SAMN05444368_1744</name>
</gene>
<dbReference type="Gene3D" id="1.20.58.1000">
    <property type="entry name" value="Metal-sensitive repressor, helix protomer"/>
    <property type="match status" value="1"/>
</dbReference>
<sequence>MAKRPAENNIEELPAERKAVLNRLKRIEGQLRGIQRMIIEEKPCVEVLTQLTAARNAMQQACVEIVKNNLYKCIRENTNTEENIGQLEKLISALIDSAPQATK</sequence>
<protein>
    <submittedName>
        <fullName evidence="1">DNA-binding transcriptional regulator, FrmR family</fullName>
    </submittedName>
</protein>
<organism evidence="1 2">
    <name type="scientific">Acetomicrobium flavidum</name>
    <dbReference type="NCBI Taxonomy" id="49896"/>
    <lineage>
        <taxon>Bacteria</taxon>
        <taxon>Thermotogati</taxon>
        <taxon>Synergistota</taxon>
        <taxon>Synergistia</taxon>
        <taxon>Synergistales</taxon>
        <taxon>Acetomicrobiaceae</taxon>
        <taxon>Acetomicrobium</taxon>
    </lineage>
</organism>
<dbReference type="GO" id="GO:0003677">
    <property type="term" value="F:DNA binding"/>
    <property type="evidence" value="ECO:0007669"/>
    <property type="project" value="UniProtKB-KW"/>
</dbReference>
<reference evidence="1 2" key="1">
    <citation type="submission" date="2016-11" db="EMBL/GenBank/DDBJ databases">
        <authorList>
            <person name="Varghese N."/>
            <person name="Submissions S."/>
        </authorList>
    </citation>
    <scope>NUCLEOTIDE SEQUENCE [LARGE SCALE GENOMIC DNA]</scope>
    <source>
        <strain evidence="1 2">DSM 20664</strain>
    </source>
</reference>
<evidence type="ECO:0000313" key="1">
    <source>
        <dbReference type="EMBL" id="SIN75769.1"/>
    </source>
</evidence>
<keyword evidence="1" id="KW-0238">DNA-binding</keyword>
<dbReference type="EMBL" id="FSQZ01000001">
    <property type="protein sequence ID" value="SIN75769.1"/>
    <property type="molecule type" value="Genomic_DNA"/>
</dbReference>
<dbReference type="Pfam" id="PF02583">
    <property type="entry name" value="Trns_repr_metal"/>
    <property type="match status" value="1"/>
</dbReference>
<dbReference type="InterPro" id="IPR003735">
    <property type="entry name" value="Metal_Tscrpt_repr"/>
</dbReference>
<dbReference type="RefSeq" id="WP_014807256.1">
    <property type="nucleotide sequence ID" value="NZ_DAONBL010000024.1"/>
</dbReference>
<proteinExistence type="predicted"/>
<dbReference type="PANTHER" id="PTHR33677:SF5">
    <property type="entry name" value="TRANSCRIPTIONAL REPRESSOR FRMR"/>
    <property type="match status" value="1"/>
</dbReference>
<evidence type="ECO:0000313" key="2">
    <source>
        <dbReference type="Proteomes" id="UP000185093"/>
    </source>
</evidence>
<dbReference type="InterPro" id="IPR038390">
    <property type="entry name" value="Metal_Tscrpt_repr_sf"/>
</dbReference>
<keyword evidence="2" id="KW-1185">Reference proteome</keyword>
<accession>A0ABY1JEY2</accession>
<name>A0ABY1JEY2_9BACT</name>